<evidence type="ECO:0000313" key="2">
    <source>
        <dbReference type="Proteomes" id="UP000028123"/>
    </source>
</evidence>
<accession>A0A081NWN3</accession>
<reference evidence="1 2" key="1">
    <citation type="submission" date="2014-06" db="EMBL/GenBank/DDBJ databases">
        <title>Draft genome sequence of Paenibacillus sp. MSt1.</title>
        <authorList>
            <person name="Aw Y.K."/>
            <person name="Ong K.S."/>
            <person name="Gan H.M."/>
            <person name="Lee S.M."/>
        </authorList>
    </citation>
    <scope>NUCLEOTIDE SEQUENCE [LARGE SCALE GENOMIC DNA]</scope>
    <source>
        <strain evidence="1 2">MSt1</strain>
    </source>
</reference>
<protein>
    <submittedName>
        <fullName evidence="1">Uncharacterized protein</fullName>
    </submittedName>
</protein>
<dbReference type="AlphaFoldDB" id="A0A081NWN3"/>
<dbReference type="EMBL" id="JNVM01000031">
    <property type="protein sequence ID" value="KEQ22856.1"/>
    <property type="molecule type" value="Genomic_DNA"/>
</dbReference>
<dbReference type="Gene3D" id="1.10.8.200">
    <property type="entry name" value="Replisome organizer (g39p helicase loader/inhibitor protein)"/>
    <property type="match status" value="1"/>
</dbReference>
<comment type="caution">
    <text evidence="1">The sequence shown here is derived from an EMBL/GenBank/DDBJ whole genome shotgun (WGS) entry which is preliminary data.</text>
</comment>
<keyword evidence="2" id="KW-1185">Reference proteome</keyword>
<organism evidence="1 2">
    <name type="scientific">Paenibacillus tyrfis</name>
    <dbReference type="NCBI Taxonomy" id="1501230"/>
    <lineage>
        <taxon>Bacteria</taxon>
        <taxon>Bacillati</taxon>
        <taxon>Bacillota</taxon>
        <taxon>Bacilli</taxon>
        <taxon>Bacillales</taxon>
        <taxon>Paenibacillaceae</taxon>
        <taxon>Paenibacillus</taxon>
    </lineage>
</organism>
<name>A0A081NWN3_9BACL</name>
<dbReference type="Proteomes" id="UP000028123">
    <property type="component" value="Unassembled WGS sequence"/>
</dbReference>
<dbReference type="RefSeq" id="WP_036690158.1">
    <property type="nucleotide sequence ID" value="NZ_JNVM01000031.1"/>
</dbReference>
<gene>
    <name evidence="1" type="ORF">ET33_21130</name>
</gene>
<dbReference type="SUPFAM" id="SSF89064">
    <property type="entry name" value="Replisome organizer (g39p helicase loader/inhibitor protein)"/>
    <property type="match status" value="1"/>
</dbReference>
<dbReference type="OrthoDB" id="2625859at2"/>
<dbReference type="InterPro" id="IPR036173">
    <property type="entry name" value="G39-like_N_sf"/>
</dbReference>
<evidence type="ECO:0000313" key="1">
    <source>
        <dbReference type="EMBL" id="KEQ22856.1"/>
    </source>
</evidence>
<dbReference type="eggNOG" id="ENOG503067B">
    <property type="taxonomic scope" value="Bacteria"/>
</dbReference>
<proteinExistence type="predicted"/>
<sequence>MDRVEVIELFMKIKRHYASFDVMDVQKIDEWHRFLKDVPAGDVNANLDRYIAREKFPPTIAELVKPVESTIDVYHQHMKESAASKLNEIEAWREKAVPPPDDVKERMRQIASGTYRAPLQP</sequence>